<dbReference type="PROSITE" id="PS00196">
    <property type="entry name" value="COPPER_BLUE"/>
    <property type="match status" value="1"/>
</dbReference>
<evidence type="ECO:0000256" key="2">
    <source>
        <dbReference type="ARBA" id="ARBA00022448"/>
    </source>
</evidence>
<feature type="binding site" evidence="7">
    <location>
        <position position="148"/>
    </location>
    <ligand>
        <name>Cu cation</name>
        <dbReference type="ChEBI" id="CHEBI:23378"/>
    </ligand>
</feature>
<evidence type="ECO:0000256" key="1">
    <source>
        <dbReference type="ARBA" id="ARBA00004418"/>
    </source>
</evidence>
<evidence type="ECO:0000313" key="11">
    <source>
        <dbReference type="Proteomes" id="UP000002071"/>
    </source>
</evidence>
<dbReference type="GO" id="GO:0042597">
    <property type="term" value="C:periplasmic space"/>
    <property type="evidence" value="ECO:0007669"/>
    <property type="project" value="UniProtKB-SubCell"/>
</dbReference>
<evidence type="ECO:0000256" key="8">
    <source>
        <dbReference type="SAM" id="MobiDB-lite"/>
    </source>
</evidence>
<dbReference type="PANTHER" id="PTHR36507">
    <property type="entry name" value="BLL1555 PROTEIN"/>
    <property type="match status" value="1"/>
</dbReference>
<dbReference type="eggNOG" id="arCOG02921">
    <property type="taxonomic scope" value="Archaea"/>
</dbReference>
<proteinExistence type="predicted"/>
<dbReference type="KEGG" id="hut:Huta_0739"/>
<dbReference type="InterPro" id="IPR002386">
    <property type="entry name" value="Amicyanin/Pseudoazurin"/>
</dbReference>
<feature type="domain" description="Blue (type 1) copper" evidence="9">
    <location>
        <begin position="77"/>
        <end position="159"/>
    </location>
</feature>
<feature type="binding site" evidence="7">
    <location>
        <position position="153"/>
    </location>
    <ligand>
        <name>Cu cation</name>
        <dbReference type="ChEBI" id="CHEBI:23378"/>
    </ligand>
</feature>
<dbReference type="STRING" id="519442.Huta_0739"/>
<keyword evidence="4" id="KW-0574">Periplasm</keyword>
<feature type="binding site" evidence="7">
    <location>
        <position position="107"/>
    </location>
    <ligand>
        <name>Cu cation</name>
        <dbReference type="ChEBI" id="CHEBI:23378"/>
    </ligand>
</feature>
<dbReference type="GO" id="GO:0009055">
    <property type="term" value="F:electron transfer activity"/>
    <property type="evidence" value="ECO:0007669"/>
    <property type="project" value="InterPro"/>
</dbReference>
<dbReference type="EMBL" id="CP001687">
    <property type="protein sequence ID" value="ACV10924.1"/>
    <property type="molecule type" value="Genomic_DNA"/>
</dbReference>
<evidence type="ECO:0000256" key="6">
    <source>
        <dbReference type="ARBA" id="ARBA00023008"/>
    </source>
</evidence>
<dbReference type="Proteomes" id="UP000002071">
    <property type="component" value="Chromosome"/>
</dbReference>
<gene>
    <name evidence="10" type="ordered locus">Huta_0739</name>
</gene>
<comment type="cofactor">
    <cofactor evidence="7">
        <name>Cu cation</name>
        <dbReference type="ChEBI" id="CHEBI:23378"/>
    </cofactor>
    <text evidence="7">Binds 1 copper ion per subunit.</text>
</comment>
<dbReference type="InterPro" id="IPR000923">
    <property type="entry name" value="BlueCu_1"/>
</dbReference>
<keyword evidence="11" id="KW-1185">Reference proteome</keyword>
<feature type="region of interest" description="Disordered" evidence="8">
    <location>
        <begin position="19"/>
        <end position="38"/>
    </location>
</feature>
<reference evidence="10 11" key="1">
    <citation type="journal article" date="2009" name="Stand. Genomic Sci.">
        <title>Complete genome sequence of Halorhabdus utahensis type strain (AX-2).</title>
        <authorList>
            <person name="Anderson I."/>
            <person name="Tindall B.J."/>
            <person name="Pomrenke H."/>
            <person name="Goker M."/>
            <person name="Lapidus A."/>
            <person name="Nolan M."/>
            <person name="Copeland A."/>
            <person name="Glavina Del Rio T."/>
            <person name="Chen F."/>
            <person name="Tice H."/>
            <person name="Cheng J.F."/>
            <person name="Lucas S."/>
            <person name="Chertkov O."/>
            <person name="Bruce D."/>
            <person name="Brettin T."/>
            <person name="Detter J.C."/>
            <person name="Han C."/>
            <person name="Goodwin L."/>
            <person name="Land M."/>
            <person name="Hauser L."/>
            <person name="Chang Y.J."/>
            <person name="Jeffries C.D."/>
            <person name="Pitluck S."/>
            <person name="Pati A."/>
            <person name="Mavromatis K."/>
            <person name="Ivanova N."/>
            <person name="Ovchinnikova G."/>
            <person name="Chen A."/>
            <person name="Palaniappan K."/>
            <person name="Chain P."/>
            <person name="Rohde M."/>
            <person name="Bristow J."/>
            <person name="Eisen J.A."/>
            <person name="Markowitz V."/>
            <person name="Hugenholtz P."/>
            <person name="Kyrpides N.C."/>
            <person name="Klenk H.P."/>
        </authorList>
    </citation>
    <scope>NUCLEOTIDE SEQUENCE [LARGE SCALE GENOMIC DNA]</scope>
    <source>
        <strain evidence="11">DSM 12940 / JCM 11049 / AX-2</strain>
    </source>
</reference>
<evidence type="ECO:0000256" key="7">
    <source>
        <dbReference type="PIRSR" id="PIRSR602386-1"/>
    </source>
</evidence>
<dbReference type="InterPro" id="IPR017533">
    <property type="entry name" value="Halocyanin"/>
</dbReference>
<dbReference type="InterPro" id="IPR028871">
    <property type="entry name" value="BlueCu_1_BS"/>
</dbReference>
<dbReference type="Gene3D" id="2.60.40.420">
    <property type="entry name" value="Cupredoxins - blue copper proteins"/>
    <property type="match status" value="1"/>
</dbReference>
<keyword evidence="6 7" id="KW-0186">Copper</keyword>
<feature type="compositionally biased region" description="Acidic residues" evidence="8">
    <location>
        <begin position="26"/>
        <end position="38"/>
    </location>
</feature>
<dbReference type="GO" id="GO:0005507">
    <property type="term" value="F:copper ion binding"/>
    <property type="evidence" value="ECO:0007669"/>
    <property type="project" value="InterPro"/>
</dbReference>
<keyword evidence="3 7" id="KW-0479">Metal-binding</keyword>
<comment type="subcellular location">
    <subcellularLocation>
        <location evidence="1">Periplasm</location>
    </subcellularLocation>
</comment>
<protein>
    <submittedName>
        <fullName evidence="10">Halocyanin domain protein</fullName>
    </submittedName>
</protein>
<dbReference type="InterPro" id="IPR052721">
    <property type="entry name" value="ET_Amicyanin"/>
</dbReference>
<evidence type="ECO:0000313" key="10">
    <source>
        <dbReference type="EMBL" id="ACV10924.1"/>
    </source>
</evidence>
<dbReference type="PROSITE" id="PS51257">
    <property type="entry name" value="PROKAR_LIPOPROTEIN"/>
    <property type="match status" value="1"/>
</dbReference>
<dbReference type="GeneID" id="8383009"/>
<dbReference type="SUPFAM" id="SSF49503">
    <property type="entry name" value="Cupredoxins"/>
    <property type="match status" value="1"/>
</dbReference>
<keyword evidence="2" id="KW-0813">Transport</keyword>
<dbReference type="PRINTS" id="PR00155">
    <property type="entry name" value="AMICYANIN"/>
</dbReference>
<evidence type="ECO:0000256" key="4">
    <source>
        <dbReference type="ARBA" id="ARBA00022764"/>
    </source>
</evidence>
<accession>C7NTT5</accession>
<dbReference type="PANTHER" id="PTHR36507:SF1">
    <property type="entry name" value="BLL1555 PROTEIN"/>
    <property type="match status" value="1"/>
</dbReference>
<keyword evidence="5" id="KW-0249">Electron transport</keyword>
<dbReference type="OrthoDB" id="11088at2157"/>
<evidence type="ECO:0000256" key="5">
    <source>
        <dbReference type="ARBA" id="ARBA00022982"/>
    </source>
</evidence>
<evidence type="ECO:0000259" key="9">
    <source>
        <dbReference type="Pfam" id="PF00127"/>
    </source>
</evidence>
<dbReference type="RefSeq" id="WP_015788504.1">
    <property type="nucleotide sequence ID" value="NC_013158.1"/>
</dbReference>
<dbReference type="CDD" id="cd04220">
    <property type="entry name" value="Halocyanin"/>
    <property type="match status" value="1"/>
</dbReference>
<dbReference type="Pfam" id="PF00127">
    <property type="entry name" value="Copper-bind"/>
    <property type="match status" value="1"/>
</dbReference>
<feature type="binding site" evidence="7">
    <location>
        <position position="145"/>
    </location>
    <ligand>
        <name>Cu cation</name>
        <dbReference type="ChEBI" id="CHEBI:23378"/>
    </ligand>
</feature>
<dbReference type="InterPro" id="IPR008972">
    <property type="entry name" value="Cupredoxin"/>
</dbReference>
<dbReference type="NCBIfam" id="TIGR03102">
    <property type="entry name" value="halo_cynanin"/>
    <property type="match status" value="1"/>
</dbReference>
<organism evidence="10 11">
    <name type="scientific">Halorhabdus utahensis (strain DSM 12940 / JCM 11049 / AX-2)</name>
    <dbReference type="NCBI Taxonomy" id="519442"/>
    <lineage>
        <taxon>Archaea</taxon>
        <taxon>Methanobacteriati</taxon>
        <taxon>Methanobacteriota</taxon>
        <taxon>Stenosarchaea group</taxon>
        <taxon>Halobacteria</taxon>
        <taxon>Halobacteriales</taxon>
        <taxon>Haloarculaceae</taxon>
        <taxon>Halorhabdus</taxon>
    </lineage>
</organism>
<sequence length="160" mass="16814">MVQRRAVLAAIGGIAGGSLAGCSGDEPAESTESDYPEYTDVPDDVKEYLSNTSNFDGTGVDRTDAEEVSVTVGARGNGSYWAFDPAVVAVSPGTTVVWEWTGRGSTHNVASPDGREPLYSGPAVTSSSETYAYTFEESGAYQYVCEPHEIQGMKGAVIVV</sequence>
<dbReference type="AlphaFoldDB" id="C7NTT5"/>
<name>C7NTT5_HALUD</name>
<evidence type="ECO:0000256" key="3">
    <source>
        <dbReference type="ARBA" id="ARBA00022723"/>
    </source>
</evidence>
<dbReference type="HOGENOM" id="CLU_084115_1_2_2"/>